<comment type="subcellular location">
    <subcellularLocation>
        <location evidence="10">Cell membrane</location>
        <topology evidence="10">Multi-pass membrane protein</topology>
    </subcellularLocation>
</comment>
<keyword evidence="12" id="KW-1185">Reference proteome</keyword>
<keyword evidence="9 10" id="KW-0472">Membrane</keyword>
<keyword evidence="3 10" id="KW-0285">Flavoprotein</keyword>
<comment type="subunit">
    <text evidence="10">The complex is composed of six subunits: RnfA, RnfB, RnfC, RnfD, RnfE and RnfG.</text>
</comment>
<evidence type="ECO:0000256" key="8">
    <source>
        <dbReference type="ARBA" id="ARBA00022989"/>
    </source>
</evidence>
<evidence type="ECO:0000256" key="4">
    <source>
        <dbReference type="ARBA" id="ARBA00022643"/>
    </source>
</evidence>
<sequence length="328" mass="35648">MEQQRLVITPAPHLKSGESVGKAMRDTMIALVPVTLVAVYFFKAYALFLILICMGTAALTEIAFRRFKHQPHRLKDGSALLTGLFVALCYSATTAWWKGALATFIAVGIVKELMGGLGWNRFNPALFGRVAMILLGPWFVDIGTEFMRWNVNFGPVDVMTHATPLAMLHQGLKMPAMGSLFLGFPGGAMGEVSPLALLIGGGYLLYRGHINWRIPVSILCTVFVLAAITGQNPFLHLVTGGLMLGAFFMATDWVTSPITENGKVVFGVAIGVLIVIFRIGLAPTEGVAFSILIMNAFVPTIEKMTRRLPFSEPRKTAARHITLPGSNI</sequence>
<feature type="transmembrane region" description="Helical" evidence="10">
    <location>
        <begin position="29"/>
        <end position="59"/>
    </location>
</feature>
<comment type="cofactor">
    <cofactor evidence="10">
        <name>FMN</name>
        <dbReference type="ChEBI" id="CHEBI:58210"/>
    </cofactor>
</comment>
<proteinExistence type="inferred from homology"/>
<dbReference type="PANTHER" id="PTHR30578:SF0">
    <property type="entry name" value="ION-TRANSLOCATING OXIDOREDUCTASE COMPLEX SUBUNIT D"/>
    <property type="match status" value="1"/>
</dbReference>
<comment type="caution">
    <text evidence="11">The sequence shown here is derived from an EMBL/GenBank/DDBJ whole genome shotgun (WGS) entry which is preliminary data.</text>
</comment>
<feature type="transmembrane region" description="Helical" evidence="10">
    <location>
        <begin position="264"/>
        <end position="281"/>
    </location>
</feature>
<comment type="function">
    <text evidence="10">Part of a membrane-bound complex that couples electron transfer with translocation of ions across the membrane.</text>
</comment>
<evidence type="ECO:0000256" key="7">
    <source>
        <dbReference type="ARBA" id="ARBA00022982"/>
    </source>
</evidence>
<keyword evidence="8 10" id="KW-1133">Transmembrane helix</keyword>
<feature type="transmembrane region" description="Helical" evidence="10">
    <location>
        <begin position="234"/>
        <end position="255"/>
    </location>
</feature>
<evidence type="ECO:0000256" key="2">
    <source>
        <dbReference type="ARBA" id="ARBA00022553"/>
    </source>
</evidence>
<keyword evidence="2 10" id="KW-0597">Phosphoprotein</keyword>
<keyword evidence="4 10" id="KW-0288">FMN</keyword>
<dbReference type="EMBL" id="JBCITM010000001">
    <property type="protein sequence ID" value="MEN1759113.1"/>
    <property type="molecule type" value="Genomic_DNA"/>
</dbReference>
<evidence type="ECO:0000256" key="5">
    <source>
        <dbReference type="ARBA" id="ARBA00022692"/>
    </source>
</evidence>
<feature type="modified residue" description="FMN phosphoryl threonine" evidence="10">
    <location>
        <position position="163"/>
    </location>
</feature>
<evidence type="ECO:0000313" key="11">
    <source>
        <dbReference type="EMBL" id="MEN1759113.1"/>
    </source>
</evidence>
<organism evidence="11 12">
    <name type="scientific">Anoxynatronum sibiricum</name>
    <dbReference type="NCBI Taxonomy" id="210623"/>
    <lineage>
        <taxon>Bacteria</taxon>
        <taxon>Bacillati</taxon>
        <taxon>Bacillota</taxon>
        <taxon>Clostridia</taxon>
        <taxon>Eubacteriales</taxon>
        <taxon>Clostridiaceae</taxon>
        <taxon>Anoxynatronum</taxon>
    </lineage>
</organism>
<dbReference type="InterPro" id="IPR011303">
    <property type="entry name" value="RnfD_bac"/>
</dbReference>
<dbReference type="Proteomes" id="UP001407405">
    <property type="component" value="Unassembled WGS sequence"/>
</dbReference>
<gene>
    <name evidence="10" type="primary">rnfD</name>
    <name evidence="11" type="ORF">AAIG11_01385</name>
</gene>
<feature type="transmembrane region" description="Helical" evidence="10">
    <location>
        <begin position="122"/>
        <end position="140"/>
    </location>
</feature>
<dbReference type="HAMAP" id="MF_00462">
    <property type="entry name" value="RsxD_RnfD"/>
    <property type="match status" value="1"/>
</dbReference>
<evidence type="ECO:0000256" key="6">
    <source>
        <dbReference type="ARBA" id="ARBA00022967"/>
    </source>
</evidence>
<dbReference type="RefSeq" id="WP_343184494.1">
    <property type="nucleotide sequence ID" value="NZ_JBCITM010000001.1"/>
</dbReference>
<evidence type="ECO:0000313" key="12">
    <source>
        <dbReference type="Proteomes" id="UP001407405"/>
    </source>
</evidence>
<dbReference type="PANTHER" id="PTHR30578">
    <property type="entry name" value="ELECTRON TRANSPORT COMPLEX PROTEIN RNFD"/>
    <property type="match status" value="1"/>
</dbReference>
<keyword evidence="1 10" id="KW-0813">Transport</keyword>
<keyword evidence="6 10" id="KW-1278">Translocase</keyword>
<keyword evidence="5 10" id="KW-0812">Transmembrane</keyword>
<comment type="similarity">
    <text evidence="10">Belongs to the NqrB/RnfD family.</text>
</comment>
<evidence type="ECO:0000256" key="9">
    <source>
        <dbReference type="ARBA" id="ARBA00023136"/>
    </source>
</evidence>
<name>A0ABU9VQ37_9CLOT</name>
<feature type="transmembrane region" description="Helical" evidence="10">
    <location>
        <begin position="176"/>
        <end position="198"/>
    </location>
</feature>
<keyword evidence="10" id="KW-1003">Cell membrane</keyword>
<dbReference type="InterPro" id="IPR004338">
    <property type="entry name" value="NqrB/RnfD"/>
</dbReference>
<evidence type="ECO:0000256" key="10">
    <source>
        <dbReference type="HAMAP-Rule" id="MF_00462"/>
    </source>
</evidence>
<feature type="transmembrane region" description="Helical" evidence="10">
    <location>
        <begin position="79"/>
        <end position="110"/>
    </location>
</feature>
<dbReference type="Pfam" id="PF03116">
    <property type="entry name" value="NQR2_RnfD_RnfE"/>
    <property type="match status" value="1"/>
</dbReference>
<feature type="transmembrane region" description="Helical" evidence="10">
    <location>
        <begin position="210"/>
        <end position="228"/>
    </location>
</feature>
<evidence type="ECO:0000256" key="3">
    <source>
        <dbReference type="ARBA" id="ARBA00022630"/>
    </source>
</evidence>
<dbReference type="EC" id="7.-.-.-" evidence="10"/>
<protein>
    <recommendedName>
        <fullName evidence="10">Ion-translocating oxidoreductase complex subunit D</fullName>
        <ecNumber evidence="10">7.-.-.-</ecNumber>
    </recommendedName>
    <alternativeName>
        <fullName evidence="10">Rnf electron transport complex subunit D</fullName>
    </alternativeName>
</protein>
<keyword evidence="7 10" id="KW-0249">Electron transport</keyword>
<dbReference type="NCBIfam" id="TIGR01946">
    <property type="entry name" value="rnfD"/>
    <property type="match status" value="1"/>
</dbReference>
<evidence type="ECO:0000256" key="1">
    <source>
        <dbReference type="ARBA" id="ARBA00022448"/>
    </source>
</evidence>
<accession>A0ABU9VQ37</accession>
<reference evidence="11 12" key="1">
    <citation type="submission" date="2024-04" db="EMBL/GenBank/DDBJ databases">
        <title>Genome sequencing and metabolic network reconstruction of aminoacids and betaine degradation by Anoxynatronum sibiricum.</title>
        <authorList>
            <person name="Detkova E.N."/>
            <person name="Boltjanskaja Y.V."/>
            <person name="Mardanov A.V."/>
            <person name="Kevbrin V."/>
        </authorList>
    </citation>
    <scope>NUCLEOTIDE SEQUENCE [LARGE SCALE GENOMIC DNA]</scope>
    <source>
        <strain evidence="11 12">Z-7981</strain>
    </source>
</reference>